<feature type="compositionally biased region" description="Low complexity" evidence="7">
    <location>
        <begin position="603"/>
        <end position="613"/>
    </location>
</feature>
<dbReference type="PANTHER" id="PTHR47338:SF7">
    <property type="entry name" value="ZN(II)2CYS6 TRANSCRIPTION FACTOR (EUROFUNG)"/>
    <property type="match status" value="1"/>
</dbReference>
<evidence type="ECO:0000256" key="4">
    <source>
        <dbReference type="ARBA" id="ARBA00023125"/>
    </source>
</evidence>
<evidence type="ECO:0000256" key="1">
    <source>
        <dbReference type="ARBA" id="ARBA00004123"/>
    </source>
</evidence>
<feature type="region of interest" description="Disordered" evidence="7">
    <location>
        <begin position="600"/>
        <end position="629"/>
    </location>
</feature>
<reference evidence="9" key="1">
    <citation type="submission" date="2021-12" db="EMBL/GenBank/DDBJ databases">
        <title>Convergent genome expansion in fungi linked to evolution of root-endophyte symbiosis.</title>
        <authorList>
            <consortium name="DOE Joint Genome Institute"/>
            <person name="Ke Y.-H."/>
            <person name="Bonito G."/>
            <person name="Liao H.-L."/>
            <person name="Looney B."/>
            <person name="Rojas-Flechas A."/>
            <person name="Nash J."/>
            <person name="Hameed K."/>
            <person name="Schadt C."/>
            <person name="Martin F."/>
            <person name="Crous P.W."/>
            <person name="Miettinen O."/>
            <person name="Magnuson J.K."/>
            <person name="Labbe J."/>
            <person name="Jacobson D."/>
            <person name="Doktycz M.J."/>
            <person name="Veneault-Fourrey C."/>
            <person name="Kuo A."/>
            <person name="Mondo S."/>
            <person name="Calhoun S."/>
            <person name="Riley R."/>
            <person name="Ohm R."/>
            <person name="LaButti K."/>
            <person name="Andreopoulos B."/>
            <person name="Pangilinan J."/>
            <person name="Nolan M."/>
            <person name="Tritt A."/>
            <person name="Clum A."/>
            <person name="Lipzen A."/>
            <person name="Daum C."/>
            <person name="Barry K."/>
            <person name="Grigoriev I.V."/>
            <person name="Vilgalys R."/>
        </authorList>
    </citation>
    <scope>NUCLEOTIDE SEQUENCE</scope>
    <source>
        <strain evidence="9">PMI_201</strain>
    </source>
</reference>
<feature type="compositionally biased region" description="Polar residues" evidence="7">
    <location>
        <begin position="620"/>
        <end position="629"/>
    </location>
</feature>
<keyword evidence="4" id="KW-0238">DNA-binding</keyword>
<dbReference type="InterPro" id="IPR007219">
    <property type="entry name" value="XnlR_reg_dom"/>
</dbReference>
<dbReference type="PANTHER" id="PTHR47338">
    <property type="entry name" value="ZN(II)2CYS6 TRANSCRIPTION FACTOR (EUROFUNG)-RELATED"/>
    <property type="match status" value="1"/>
</dbReference>
<dbReference type="PROSITE" id="PS00463">
    <property type="entry name" value="ZN2_CY6_FUNGAL_1"/>
    <property type="match status" value="2"/>
</dbReference>
<name>A0AAD4KVS3_9EURO</name>
<evidence type="ECO:0000259" key="8">
    <source>
        <dbReference type="PROSITE" id="PS50048"/>
    </source>
</evidence>
<evidence type="ECO:0000256" key="2">
    <source>
        <dbReference type="ARBA" id="ARBA00022723"/>
    </source>
</evidence>
<dbReference type="SMART" id="SM00066">
    <property type="entry name" value="GAL4"/>
    <property type="match status" value="2"/>
</dbReference>
<accession>A0AAD4KVS3</accession>
<evidence type="ECO:0000256" key="5">
    <source>
        <dbReference type="ARBA" id="ARBA00023163"/>
    </source>
</evidence>
<dbReference type="CDD" id="cd00067">
    <property type="entry name" value="GAL4"/>
    <property type="match status" value="2"/>
</dbReference>
<dbReference type="GO" id="GO:0000981">
    <property type="term" value="F:DNA-binding transcription factor activity, RNA polymerase II-specific"/>
    <property type="evidence" value="ECO:0007669"/>
    <property type="project" value="InterPro"/>
</dbReference>
<feature type="domain" description="Zn(2)-C6 fungal-type" evidence="8">
    <location>
        <begin position="10"/>
        <end position="40"/>
    </location>
</feature>
<dbReference type="Proteomes" id="UP001201262">
    <property type="component" value="Unassembled WGS sequence"/>
</dbReference>
<keyword evidence="5" id="KW-0804">Transcription</keyword>
<evidence type="ECO:0000313" key="9">
    <source>
        <dbReference type="EMBL" id="KAH8697791.1"/>
    </source>
</evidence>
<dbReference type="GO" id="GO:0008270">
    <property type="term" value="F:zinc ion binding"/>
    <property type="evidence" value="ECO:0007669"/>
    <property type="project" value="InterPro"/>
</dbReference>
<comment type="caution">
    <text evidence="9">The sequence shown here is derived from an EMBL/GenBank/DDBJ whole genome shotgun (WGS) entry which is preliminary data.</text>
</comment>
<dbReference type="GeneID" id="70250739"/>
<dbReference type="InterPro" id="IPR050815">
    <property type="entry name" value="TF_fung"/>
</dbReference>
<feature type="compositionally biased region" description="Polar residues" evidence="7">
    <location>
        <begin position="662"/>
        <end position="681"/>
    </location>
</feature>
<dbReference type="EMBL" id="JAJTJA010000006">
    <property type="protein sequence ID" value="KAH8697791.1"/>
    <property type="molecule type" value="Genomic_DNA"/>
</dbReference>
<dbReference type="GO" id="GO:0005634">
    <property type="term" value="C:nucleus"/>
    <property type="evidence" value="ECO:0007669"/>
    <property type="project" value="UniProtKB-SubCell"/>
</dbReference>
<keyword evidence="2" id="KW-0479">Metal-binding</keyword>
<evidence type="ECO:0000256" key="7">
    <source>
        <dbReference type="SAM" id="MobiDB-lite"/>
    </source>
</evidence>
<dbReference type="PROSITE" id="PS50048">
    <property type="entry name" value="ZN2_CY6_FUNGAL_2"/>
    <property type="match status" value="2"/>
</dbReference>
<dbReference type="AlphaFoldDB" id="A0AAD4KVS3"/>
<keyword evidence="3" id="KW-0805">Transcription regulation</keyword>
<evidence type="ECO:0000313" key="10">
    <source>
        <dbReference type="Proteomes" id="UP001201262"/>
    </source>
</evidence>
<dbReference type="GO" id="GO:0006351">
    <property type="term" value="P:DNA-templated transcription"/>
    <property type="evidence" value="ECO:0007669"/>
    <property type="project" value="InterPro"/>
</dbReference>
<dbReference type="Pfam" id="PF00172">
    <property type="entry name" value="Zn_clus"/>
    <property type="match status" value="2"/>
</dbReference>
<comment type="subcellular location">
    <subcellularLocation>
        <location evidence="1">Nucleus</location>
    </subcellularLocation>
</comment>
<dbReference type="Gene3D" id="4.10.240.10">
    <property type="entry name" value="Zn(2)-C6 fungal-type DNA-binding domain"/>
    <property type="match status" value="2"/>
</dbReference>
<sequence>MVESTQQPSSCLICRRRKIKCDRTPGCCNKCRAFGEHCVYATEAAADVGAASDAGICPSDSITQAGLKRRRVLRSCFECKRTKAKCSGGPVCTRCTKKGIECSFYEPDSDFREESTTPQKFSRSMPTWLATRNLPPIDQIRELIDIYFAQIHTVRCMGFLHIPSFMERFKDHRKVYSEVSGLIYIMCALAAPFYYAKLHGTNEEDVSASIRFFDAGKGWAEAAMQCVFSNFGNPSVECLMTEILLHEHYLRSGDYTKGFLISGFIARRVQLLQLNIENDYDVLCQRGQSSWALNESRRRLLWACYLLDASIECGIDQLRFMSSDDVQVQLPCTEDLFVRNTPCITEMLPRGKLLPFVDPALANRAAENVDMRGYYVRAMVIRSKILRYVKHLDGDIPWQATPNTQFHQLDAELRDIESSITESLKMSPENIYIYKASGRLNLFFGLHILISQTFNDLYRIGVPKLVFPNGATRWIRENAPAEFINLCHRTCISKAAYIGSLLKDLWNCHKQSIIDIPYAVHTQICSSVLVTGLSSWSEPEPILPLLSHNDYLEILQSNVKILKYLQRYIKADRYYESANQALRRFNILFAHERAGQGRRRVTSSIDSSISNSSVAMDGVDNTTTNTPNTSQFSLEYILNPLGTYPMARKQVYDRHPSESSDETTSAEPGLGRSTTFSSPELQSPGADSLSSHEDSFYPIPDWGSEIPIMDGMGYPTFLEQFPAGLEVIY</sequence>
<dbReference type="SUPFAM" id="SSF57701">
    <property type="entry name" value="Zn2/Cys6 DNA-binding domain"/>
    <property type="match status" value="2"/>
</dbReference>
<proteinExistence type="predicted"/>
<keyword evidence="6" id="KW-0539">Nucleus</keyword>
<keyword evidence="10" id="KW-1185">Reference proteome</keyword>
<organism evidence="9 10">
    <name type="scientific">Talaromyces proteolyticus</name>
    <dbReference type="NCBI Taxonomy" id="1131652"/>
    <lineage>
        <taxon>Eukaryota</taxon>
        <taxon>Fungi</taxon>
        <taxon>Dikarya</taxon>
        <taxon>Ascomycota</taxon>
        <taxon>Pezizomycotina</taxon>
        <taxon>Eurotiomycetes</taxon>
        <taxon>Eurotiomycetidae</taxon>
        <taxon>Eurotiales</taxon>
        <taxon>Trichocomaceae</taxon>
        <taxon>Talaromyces</taxon>
        <taxon>Talaromyces sect. Bacilispori</taxon>
    </lineage>
</organism>
<feature type="region of interest" description="Disordered" evidence="7">
    <location>
        <begin position="652"/>
        <end position="696"/>
    </location>
</feature>
<dbReference type="InterPro" id="IPR036864">
    <property type="entry name" value="Zn2-C6_fun-type_DNA-bd_sf"/>
</dbReference>
<protein>
    <recommendedName>
        <fullName evidence="8">Zn(2)-C6 fungal-type domain-containing protein</fullName>
    </recommendedName>
</protein>
<gene>
    <name evidence="9" type="ORF">BGW36DRAFT_427739</name>
</gene>
<dbReference type="CDD" id="cd12148">
    <property type="entry name" value="fungal_TF_MHR"/>
    <property type="match status" value="1"/>
</dbReference>
<evidence type="ECO:0000256" key="3">
    <source>
        <dbReference type="ARBA" id="ARBA00023015"/>
    </source>
</evidence>
<dbReference type="RefSeq" id="XP_046072492.1">
    <property type="nucleotide sequence ID" value="XM_046220452.1"/>
</dbReference>
<dbReference type="InterPro" id="IPR001138">
    <property type="entry name" value="Zn2Cys6_DnaBD"/>
</dbReference>
<feature type="domain" description="Zn(2)-C6 fungal-type" evidence="8">
    <location>
        <begin position="75"/>
        <end position="104"/>
    </location>
</feature>
<dbReference type="Pfam" id="PF04082">
    <property type="entry name" value="Fungal_trans"/>
    <property type="match status" value="1"/>
</dbReference>
<dbReference type="GO" id="GO:0003677">
    <property type="term" value="F:DNA binding"/>
    <property type="evidence" value="ECO:0007669"/>
    <property type="project" value="UniProtKB-KW"/>
</dbReference>
<evidence type="ECO:0000256" key="6">
    <source>
        <dbReference type="ARBA" id="ARBA00023242"/>
    </source>
</evidence>